<name>A0ABW4P6D8_9NOCA</name>
<evidence type="ECO:0000313" key="3">
    <source>
        <dbReference type="Proteomes" id="UP001597286"/>
    </source>
</evidence>
<dbReference type="EMBL" id="JBHUFB010000012">
    <property type="protein sequence ID" value="MFD1813583.1"/>
    <property type="molecule type" value="Genomic_DNA"/>
</dbReference>
<feature type="chain" id="PRO_5046754703" evidence="1">
    <location>
        <begin position="29"/>
        <end position="56"/>
    </location>
</feature>
<dbReference type="RefSeq" id="WP_378486089.1">
    <property type="nucleotide sequence ID" value="NZ_JBHUFB010000012.1"/>
</dbReference>
<evidence type="ECO:0000313" key="2">
    <source>
        <dbReference type="EMBL" id="MFD1813583.1"/>
    </source>
</evidence>
<feature type="signal peptide" evidence="1">
    <location>
        <begin position="1"/>
        <end position="28"/>
    </location>
</feature>
<dbReference type="Proteomes" id="UP001597286">
    <property type="component" value="Unassembled WGS sequence"/>
</dbReference>
<keyword evidence="1" id="KW-0732">Signal</keyword>
<protein>
    <submittedName>
        <fullName evidence="2">Uncharacterized protein</fullName>
    </submittedName>
</protein>
<sequence length="56" mass="5612">MSARFVRLACVSALVVGVGVVAAPAATAAERPLGNGSLALCFVIPLPGSADLEWCL</sequence>
<gene>
    <name evidence="2" type="ORF">ACFSJG_15285</name>
</gene>
<accession>A0ABW4P6D8</accession>
<proteinExistence type="predicted"/>
<keyword evidence="3" id="KW-1185">Reference proteome</keyword>
<comment type="caution">
    <text evidence="2">The sequence shown here is derived from an EMBL/GenBank/DDBJ whole genome shotgun (WGS) entry which is preliminary data.</text>
</comment>
<organism evidence="2 3">
    <name type="scientific">Rhodococcus gannanensis</name>
    <dbReference type="NCBI Taxonomy" id="1960308"/>
    <lineage>
        <taxon>Bacteria</taxon>
        <taxon>Bacillati</taxon>
        <taxon>Actinomycetota</taxon>
        <taxon>Actinomycetes</taxon>
        <taxon>Mycobacteriales</taxon>
        <taxon>Nocardiaceae</taxon>
        <taxon>Rhodococcus</taxon>
    </lineage>
</organism>
<reference evidence="3" key="1">
    <citation type="journal article" date="2019" name="Int. J. Syst. Evol. Microbiol.">
        <title>The Global Catalogue of Microorganisms (GCM) 10K type strain sequencing project: providing services to taxonomists for standard genome sequencing and annotation.</title>
        <authorList>
            <consortium name="The Broad Institute Genomics Platform"/>
            <consortium name="The Broad Institute Genome Sequencing Center for Infectious Disease"/>
            <person name="Wu L."/>
            <person name="Ma J."/>
        </authorList>
    </citation>
    <scope>NUCLEOTIDE SEQUENCE [LARGE SCALE GENOMIC DNA]</scope>
    <source>
        <strain evidence="3">DT72</strain>
    </source>
</reference>
<evidence type="ECO:0000256" key="1">
    <source>
        <dbReference type="SAM" id="SignalP"/>
    </source>
</evidence>